<sequence length="91" mass="9881">MSHPSTVLISRSNGDGTLVLTFGRVTSQDGRCTCHMSLPGRKTGRAASITNPIHPARHTLGMLLCPFKFQFDTLSEMSSIVESARISFLCV</sequence>
<keyword evidence="2" id="KW-1185">Reference proteome</keyword>
<gene>
    <name evidence="1" type="ORF">NPIL_544241</name>
</gene>
<evidence type="ECO:0000313" key="2">
    <source>
        <dbReference type="Proteomes" id="UP000887013"/>
    </source>
</evidence>
<reference evidence="1" key="1">
    <citation type="submission" date="2020-08" db="EMBL/GenBank/DDBJ databases">
        <title>Multicomponent nature underlies the extraordinary mechanical properties of spider dragline silk.</title>
        <authorList>
            <person name="Kono N."/>
            <person name="Nakamura H."/>
            <person name="Mori M."/>
            <person name="Yoshida Y."/>
            <person name="Ohtoshi R."/>
            <person name="Malay A.D."/>
            <person name="Moran D.A.P."/>
            <person name="Tomita M."/>
            <person name="Numata K."/>
            <person name="Arakawa K."/>
        </authorList>
    </citation>
    <scope>NUCLEOTIDE SEQUENCE</scope>
</reference>
<organism evidence="1 2">
    <name type="scientific">Nephila pilipes</name>
    <name type="common">Giant wood spider</name>
    <name type="synonym">Nephila maculata</name>
    <dbReference type="NCBI Taxonomy" id="299642"/>
    <lineage>
        <taxon>Eukaryota</taxon>
        <taxon>Metazoa</taxon>
        <taxon>Ecdysozoa</taxon>
        <taxon>Arthropoda</taxon>
        <taxon>Chelicerata</taxon>
        <taxon>Arachnida</taxon>
        <taxon>Araneae</taxon>
        <taxon>Araneomorphae</taxon>
        <taxon>Entelegynae</taxon>
        <taxon>Araneoidea</taxon>
        <taxon>Nephilidae</taxon>
        <taxon>Nephila</taxon>
    </lineage>
</organism>
<name>A0A8X6TZI8_NEPPI</name>
<accession>A0A8X6TZI8</accession>
<proteinExistence type="predicted"/>
<evidence type="ECO:0000313" key="1">
    <source>
        <dbReference type="EMBL" id="GFT74375.1"/>
    </source>
</evidence>
<comment type="caution">
    <text evidence="1">The sequence shown here is derived from an EMBL/GenBank/DDBJ whole genome shotgun (WGS) entry which is preliminary data.</text>
</comment>
<dbReference type="AlphaFoldDB" id="A0A8X6TZI8"/>
<protein>
    <submittedName>
        <fullName evidence="1">Uncharacterized protein</fullName>
    </submittedName>
</protein>
<dbReference type="Proteomes" id="UP000887013">
    <property type="component" value="Unassembled WGS sequence"/>
</dbReference>
<dbReference type="EMBL" id="BMAW01117284">
    <property type="protein sequence ID" value="GFT74375.1"/>
    <property type="molecule type" value="Genomic_DNA"/>
</dbReference>
<dbReference type="OrthoDB" id="10531847at2759"/>